<protein>
    <submittedName>
        <fullName evidence="3">Putative membrane protein DUF2207</fullName>
    </submittedName>
</protein>
<dbReference type="RefSeq" id="WP_142092892.1">
    <property type="nucleotide sequence ID" value="NZ_BAAAMD010000001.1"/>
</dbReference>
<dbReference type="OrthoDB" id="143710at2"/>
<organism evidence="3 4">
    <name type="scientific">Propioniferax innocua</name>
    <dbReference type="NCBI Taxonomy" id="1753"/>
    <lineage>
        <taxon>Bacteria</taxon>
        <taxon>Bacillati</taxon>
        <taxon>Actinomycetota</taxon>
        <taxon>Actinomycetes</taxon>
        <taxon>Propionibacteriales</taxon>
        <taxon>Propionibacteriaceae</taxon>
        <taxon>Propioniferax</taxon>
    </lineage>
</organism>
<dbReference type="Proteomes" id="UP000316196">
    <property type="component" value="Unassembled WGS sequence"/>
</dbReference>
<name>A0A542ZS03_9ACTN</name>
<comment type="caution">
    <text evidence="3">The sequence shown here is derived from an EMBL/GenBank/DDBJ whole genome shotgun (WGS) entry which is preliminary data.</text>
</comment>
<evidence type="ECO:0000313" key="3">
    <source>
        <dbReference type="EMBL" id="TQL63138.1"/>
    </source>
</evidence>
<keyword evidence="1" id="KW-0472">Membrane</keyword>
<dbReference type="InterPro" id="IPR048389">
    <property type="entry name" value="YciQ-like_C"/>
</dbReference>
<keyword evidence="4" id="KW-1185">Reference proteome</keyword>
<dbReference type="AlphaFoldDB" id="A0A542ZS03"/>
<dbReference type="EMBL" id="VFOR01000001">
    <property type="protein sequence ID" value="TQL63138.1"/>
    <property type="molecule type" value="Genomic_DNA"/>
</dbReference>
<feature type="transmembrane region" description="Helical" evidence="1">
    <location>
        <begin position="224"/>
        <end position="241"/>
    </location>
</feature>
<accession>A0A542ZS03</accession>
<sequence>MDLVLFLISLTIIGAAIAVVVVARRNSRDEIFTGITPGQFGSVASTPTEKIPGGEYRGTIPVQFQPPKEAGPGSDPVGPGLVGAVVGGRVRPVEVTATIIDLAVRGFLEITPLEAKDGGRGKQDWLLTVNPEPPGTPRDFELRLLQELFGPGPRVRMSDLQSGFGLAMRTAQVSLYEQMVRRGWYRKHPRSSGGPSKKWGIALIIGGFLAMLGMANAMEASLRVLPGMAAIIGGIILLVGGRGIRVPRTATGTAVRIQSLGFREYLVTAEADQIKFEEAADIFSRYLPYAIVFGVADRWAKLFGDIAKKYQHDMGLSDVAMLDLLSDFMWIDFLSGGGLSDGFGEMIGAFDPDVIGETFAGLGEGFGDLGEAMGGLGDALGGLGDALGDLDFDGCGD</sequence>
<feature type="transmembrane region" description="Helical" evidence="1">
    <location>
        <begin position="6"/>
        <end position="23"/>
    </location>
</feature>
<evidence type="ECO:0000259" key="2">
    <source>
        <dbReference type="Pfam" id="PF20990"/>
    </source>
</evidence>
<feature type="transmembrane region" description="Helical" evidence="1">
    <location>
        <begin position="199"/>
        <end position="218"/>
    </location>
</feature>
<evidence type="ECO:0000313" key="4">
    <source>
        <dbReference type="Proteomes" id="UP000316196"/>
    </source>
</evidence>
<keyword evidence="1" id="KW-0812">Transmembrane</keyword>
<keyword evidence="1" id="KW-1133">Transmembrane helix</keyword>
<feature type="domain" description="Predicted membrane protein YciQ-like C-terminal" evidence="2">
    <location>
        <begin position="77"/>
        <end position="303"/>
    </location>
</feature>
<dbReference type="Pfam" id="PF20990">
    <property type="entry name" value="DUF2207_C"/>
    <property type="match status" value="1"/>
</dbReference>
<evidence type="ECO:0000256" key="1">
    <source>
        <dbReference type="SAM" id="Phobius"/>
    </source>
</evidence>
<reference evidence="3 4" key="1">
    <citation type="submission" date="2019-06" db="EMBL/GenBank/DDBJ databases">
        <title>Sequencing the genomes of 1000 actinobacteria strains.</title>
        <authorList>
            <person name="Klenk H.-P."/>
        </authorList>
    </citation>
    <scope>NUCLEOTIDE SEQUENCE [LARGE SCALE GENOMIC DNA]</scope>
    <source>
        <strain evidence="3 4">DSM 8251</strain>
    </source>
</reference>
<gene>
    <name evidence="3" type="ORF">FB460_0939</name>
</gene>
<proteinExistence type="predicted"/>